<dbReference type="EMBL" id="QXFY01001625">
    <property type="protein sequence ID" value="KAE9313177.1"/>
    <property type="molecule type" value="Genomic_DNA"/>
</dbReference>
<keyword evidence="3 5" id="KW-0964">Secreted</keyword>
<evidence type="ECO:0000256" key="6">
    <source>
        <dbReference type="SAM" id="MobiDB-lite"/>
    </source>
</evidence>
<comment type="domain">
    <text evidence="5">The RxLR-dEER motif acts to carry the protein into the host cell cytoplasm through binding to cell surface phosphatidylinositol-3-phosphate.</text>
</comment>
<evidence type="ECO:0000313" key="8">
    <source>
        <dbReference type="Proteomes" id="UP000486351"/>
    </source>
</evidence>
<dbReference type="AlphaFoldDB" id="A0A6G0R223"/>
<name>A0A6G0R223_9STRA</name>
<keyword evidence="4 5" id="KW-0732">Signal</keyword>
<feature type="signal peptide" evidence="5">
    <location>
        <begin position="1"/>
        <end position="20"/>
    </location>
</feature>
<organism evidence="7 8">
    <name type="scientific">Phytophthora fragariae</name>
    <dbReference type="NCBI Taxonomy" id="53985"/>
    <lineage>
        <taxon>Eukaryota</taxon>
        <taxon>Sar</taxon>
        <taxon>Stramenopiles</taxon>
        <taxon>Oomycota</taxon>
        <taxon>Peronosporomycetes</taxon>
        <taxon>Peronosporales</taxon>
        <taxon>Peronosporaceae</taxon>
        <taxon>Phytophthora</taxon>
    </lineage>
</organism>
<evidence type="ECO:0000256" key="4">
    <source>
        <dbReference type="ARBA" id="ARBA00022729"/>
    </source>
</evidence>
<comment type="subcellular location">
    <subcellularLocation>
        <location evidence="1 5">Secreted</location>
    </subcellularLocation>
</comment>
<proteinExistence type="inferred from homology"/>
<evidence type="ECO:0000256" key="2">
    <source>
        <dbReference type="ARBA" id="ARBA00010400"/>
    </source>
</evidence>
<feature type="chain" id="PRO_5026266584" description="RxLR effector protein" evidence="5">
    <location>
        <begin position="21"/>
        <end position="137"/>
    </location>
</feature>
<gene>
    <name evidence="7" type="ORF">PF008_g19802</name>
</gene>
<comment type="caution">
    <text evidence="7">The sequence shown here is derived from an EMBL/GenBank/DDBJ whole genome shotgun (WGS) entry which is preliminary data.</text>
</comment>
<feature type="region of interest" description="Disordered" evidence="6">
    <location>
        <begin position="29"/>
        <end position="64"/>
    </location>
</feature>
<reference evidence="7 8" key="1">
    <citation type="submission" date="2018-09" db="EMBL/GenBank/DDBJ databases">
        <title>Genomic investigation of the strawberry pathogen Phytophthora fragariae indicates pathogenicity is determined by transcriptional variation in three key races.</title>
        <authorList>
            <person name="Adams T.M."/>
            <person name="Armitage A.D."/>
            <person name="Sobczyk M.K."/>
            <person name="Bates H.J."/>
            <person name="Dunwell J.M."/>
            <person name="Nellist C.F."/>
            <person name="Harrison R.J."/>
        </authorList>
    </citation>
    <scope>NUCLEOTIDE SEQUENCE [LARGE SCALE GENOMIC DNA]</scope>
    <source>
        <strain evidence="7 8">NOV-77</strain>
    </source>
</reference>
<comment type="similarity">
    <text evidence="2 5">Belongs to the RxLR effector family.</text>
</comment>
<comment type="function">
    <text evidence="5">Effector that suppresses plant defense responses during pathogen infection.</text>
</comment>
<accession>A0A6G0R223</accession>
<sequence length="137" mass="14792">MHLQGLVGLLILGLTRRIDADLATGSPPLVSDFDTASETSTSATKFLRTSGVNDNDEGDGTEERVGLSAVDKLKNLFSSSTVSSQQLETWLDKGKSADTVFARMRLTNAGEGLLSGSSTPKSWVLEIPQRKRQRSQH</sequence>
<feature type="compositionally biased region" description="Polar residues" evidence="6">
    <location>
        <begin position="34"/>
        <end position="44"/>
    </location>
</feature>
<evidence type="ECO:0000256" key="5">
    <source>
        <dbReference type="RuleBase" id="RU367124"/>
    </source>
</evidence>
<dbReference type="InterPro" id="IPR031825">
    <property type="entry name" value="RXLR"/>
</dbReference>
<dbReference type="Proteomes" id="UP000486351">
    <property type="component" value="Unassembled WGS sequence"/>
</dbReference>
<evidence type="ECO:0000313" key="7">
    <source>
        <dbReference type="EMBL" id="KAE9313177.1"/>
    </source>
</evidence>
<protein>
    <recommendedName>
        <fullName evidence="5">RxLR effector protein</fullName>
    </recommendedName>
</protein>
<evidence type="ECO:0000256" key="3">
    <source>
        <dbReference type="ARBA" id="ARBA00022525"/>
    </source>
</evidence>
<evidence type="ECO:0000256" key="1">
    <source>
        <dbReference type="ARBA" id="ARBA00004613"/>
    </source>
</evidence>
<dbReference type="Pfam" id="PF16810">
    <property type="entry name" value="RXLR"/>
    <property type="match status" value="1"/>
</dbReference>